<evidence type="ECO:0000259" key="9">
    <source>
        <dbReference type="Pfam" id="PF07687"/>
    </source>
</evidence>
<dbReference type="AlphaFoldDB" id="A0A1D8ATS3"/>
<protein>
    <submittedName>
        <fullName evidence="10">Hydantoin utilization protein C</fullName>
    </submittedName>
</protein>
<keyword evidence="4 7" id="KW-0479">Metal-binding</keyword>
<dbReference type="Pfam" id="PF07687">
    <property type="entry name" value="M20_dimer"/>
    <property type="match status" value="1"/>
</dbReference>
<comment type="cofactor">
    <cofactor evidence="7">
        <name>Zn(2+)</name>
        <dbReference type="ChEBI" id="CHEBI:29105"/>
    </cofactor>
    <text evidence="7">Binds 2 Zn(2+) ions per subunit.</text>
</comment>
<feature type="binding site" evidence="7">
    <location>
        <position position="134"/>
    </location>
    <ligand>
        <name>Zn(2+)</name>
        <dbReference type="ChEBI" id="CHEBI:29105"/>
        <label>2</label>
    </ligand>
</feature>
<dbReference type="STRING" id="1838286.Verru16b_01354"/>
<dbReference type="PROSITE" id="PS00758">
    <property type="entry name" value="ARGE_DAPE_CPG2_1"/>
    <property type="match status" value="1"/>
</dbReference>
<feature type="binding site" evidence="8">
    <location>
        <position position="295"/>
    </location>
    <ligand>
        <name>allantoate</name>
        <dbReference type="ChEBI" id="CHEBI:17536"/>
    </ligand>
</feature>
<dbReference type="PANTHER" id="PTHR32494">
    <property type="entry name" value="ALLANTOATE DEIMINASE-RELATED"/>
    <property type="match status" value="1"/>
</dbReference>
<keyword evidence="7" id="KW-0862">Zinc</keyword>
<reference evidence="10 11" key="1">
    <citation type="submission" date="2016-06" db="EMBL/GenBank/DDBJ databases">
        <title>Three novel species with peptidoglycan cell walls form the new genus Lacunisphaera gen. nov. in the family Opitutaceae of the verrucomicrobial subdivision 4.</title>
        <authorList>
            <person name="Rast P."/>
            <person name="Gloeckner I."/>
            <person name="Jogler M."/>
            <person name="Boedeker C."/>
            <person name="Jeske O."/>
            <person name="Wiegand S."/>
            <person name="Reinhardt R."/>
            <person name="Schumann P."/>
            <person name="Rohde M."/>
            <person name="Spring S."/>
            <person name="Gloeckner F.O."/>
            <person name="Jogler C."/>
        </authorList>
    </citation>
    <scope>NUCLEOTIDE SEQUENCE [LARGE SCALE GENOMIC DNA]</scope>
    <source>
        <strain evidence="10 11">IG16b</strain>
    </source>
</reference>
<evidence type="ECO:0000256" key="1">
    <source>
        <dbReference type="ARBA" id="ARBA00001936"/>
    </source>
</evidence>
<keyword evidence="11" id="KW-1185">Reference proteome</keyword>
<dbReference type="PANTHER" id="PTHR32494:SF19">
    <property type="entry name" value="ALLANTOATE DEIMINASE-RELATED"/>
    <property type="match status" value="1"/>
</dbReference>
<dbReference type="CDD" id="cd03884">
    <property type="entry name" value="M20_bAS"/>
    <property type="match status" value="1"/>
</dbReference>
<keyword evidence="6" id="KW-0464">Manganese</keyword>
<dbReference type="RefSeq" id="WP_069961554.1">
    <property type="nucleotide sequence ID" value="NZ_CP016094.1"/>
</dbReference>
<evidence type="ECO:0000256" key="5">
    <source>
        <dbReference type="ARBA" id="ARBA00022801"/>
    </source>
</evidence>
<dbReference type="SUPFAM" id="SSF53187">
    <property type="entry name" value="Zn-dependent exopeptidases"/>
    <property type="match status" value="1"/>
</dbReference>
<dbReference type="OrthoDB" id="9808195at2"/>
<evidence type="ECO:0000256" key="7">
    <source>
        <dbReference type="PIRSR" id="PIRSR001235-1"/>
    </source>
</evidence>
<dbReference type="InterPro" id="IPR002933">
    <property type="entry name" value="Peptidase_M20"/>
</dbReference>
<dbReference type="GO" id="GO:0046872">
    <property type="term" value="F:metal ion binding"/>
    <property type="evidence" value="ECO:0007669"/>
    <property type="project" value="UniProtKB-KW"/>
</dbReference>
<feature type="binding site" evidence="8">
    <location>
        <position position="282"/>
    </location>
    <ligand>
        <name>allantoate</name>
        <dbReference type="ChEBI" id="CHEBI:17536"/>
    </ligand>
</feature>
<dbReference type="Proteomes" id="UP000095228">
    <property type="component" value="Chromosome"/>
</dbReference>
<evidence type="ECO:0000313" key="10">
    <source>
        <dbReference type="EMBL" id="AOS44293.1"/>
    </source>
</evidence>
<dbReference type="InterPro" id="IPR001261">
    <property type="entry name" value="ArgE/DapE_CS"/>
</dbReference>
<gene>
    <name evidence="10" type="primary">hyuC</name>
    <name evidence="10" type="ORF">Verru16b_01354</name>
</gene>
<feature type="binding site" evidence="8">
    <location>
        <position position="223"/>
    </location>
    <ligand>
        <name>allantoate</name>
        <dbReference type="ChEBI" id="CHEBI:17536"/>
    </ligand>
</feature>
<comment type="subunit">
    <text evidence="3">Homodimer.</text>
</comment>
<sequence>MPHAAQQLARRLDELGRVTDEPGRLTRTFLSPAMERANALVGKWMQEAGLTVREDDTGNLIGRLPAGPALVAGATRTRKPKTLLLGSHLDTVRNAGRFDGALGVVLPIVALAELKRRGVTLPFAVEVLGFSEEEAVRFTGAYLGSKAYTGRLRAADLLLTDSRANTLREVIEAHAGHHYTPPKAAHRRGDLLGYVEVHIEQGPVLEDRKLAVGVVSAIASQTRGRLTFRGRAGHAGTTPMNLRRDALAGAAEFILFAEKYAGGRPPLVATVGTLAVPSGAANVIPGETVLSLDVRHPDDTACRRAVDHLIAEAQDIARRRGLTLAWQQTMKHRATPCSPELTAALDRSVRAVQGKSLALVSGAGHDGVIMADLTPIAMLFVRCRDGLSHHPDEYAAPADLAVALQVMVDFLERLAADFAKERG</sequence>
<dbReference type="SUPFAM" id="SSF55031">
    <property type="entry name" value="Bacterial exopeptidase dimerisation domain"/>
    <property type="match status" value="1"/>
</dbReference>
<dbReference type="InterPro" id="IPR011650">
    <property type="entry name" value="Peptidase_M20_dimer"/>
</dbReference>
<dbReference type="GO" id="GO:0016813">
    <property type="term" value="F:hydrolase activity, acting on carbon-nitrogen (but not peptide) bonds, in linear amidines"/>
    <property type="evidence" value="ECO:0007669"/>
    <property type="project" value="InterPro"/>
</dbReference>
<dbReference type="InterPro" id="IPR010158">
    <property type="entry name" value="Amidase_Cbmase"/>
</dbReference>
<dbReference type="EMBL" id="CP016094">
    <property type="protein sequence ID" value="AOS44293.1"/>
    <property type="molecule type" value="Genomic_DNA"/>
</dbReference>
<feature type="binding site" evidence="7">
    <location>
        <position position="389"/>
    </location>
    <ligand>
        <name>Zn(2+)</name>
        <dbReference type="ChEBI" id="CHEBI:29105"/>
        <label>2</label>
    </ligand>
</feature>
<evidence type="ECO:0000313" key="11">
    <source>
        <dbReference type="Proteomes" id="UP000095228"/>
    </source>
</evidence>
<dbReference type="NCBIfam" id="TIGR01879">
    <property type="entry name" value="hydantase"/>
    <property type="match status" value="1"/>
</dbReference>
<feature type="binding site" evidence="7">
    <location>
        <position position="198"/>
    </location>
    <ligand>
        <name>Zn(2+)</name>
        <dbReference type="ChEBI" id="CHEBI:29105"/>
        <label>1</label>
    </ligand>
</feature>
<feature type="binding site" evidence="7">
    <location>
        <position position="99"/>
    </location>
    <ligand>
        <name>Zn(2+)</name>
        <dbReference type="ChEBI" id="CHEBI:29105"/>
        <label>2</label>
    </ligand>
</feature>
<proteinExistence type="inferred from homology"/>
<feature type="binding site" evidence="7">
    <location>
        <position position="99"/>
    </location>
    <ligand>
        <name>Zn(2+)</name>
        <dbReference type="ChEBI" id="CHEBI:29105"/>
        <label>1</label>
    </ligand>
</feature>
<name>A0A1D8ATS3_9BACT</name>
<feature type="binding site" evidence="7">
    <location>
        <position position="88"/>
    </location>
    <ligand>
        <name>Zn(2+)</name>
        <dbReference type="ChEBI" id="CHEBI:29105"/>
        <label>1</label>
    </ligand>
</feature>
<dbReference type="InterPro" id="IPR036264">
    <property type="entry name" value="Bact_exopeptidase_dim_dom"/>
</dbReference>
<evidence type="ECO:0000256" key="8">
    <source>
        <dbReference type="PIRSR" id="PIRSR001235-2"/>
    </source>
</evidence>
<dbReference type="Gene3D" id="3.40.630.10">
    <property type="entry name" value="Zn peptidases"/>
    <property type="match status" value="1"/>
</dbReference>
<feature type="domain" description="Peptidase M20 dimerisation" evidence="9">
    <location>
        <begin position="223"/>
        <end position="313"/>
    </location>
</feature>
<dbReference type="Gene3D" id="3.30.70.360">
    <property type="match status" value="1"/>
</dbReference>
<evidence type="ECO:0000256" key="2">
    <source>
        <dbReference type="ARBA" id="ARBA00006153"/>
    </source>
</evidence>
<dbReference type="KEGG" id="obg:Verru16b_01354"/>
<dbReference type="PATRIC" id="fig|1838286.3.peg.1364"/>
<dbReference type="PIRSF" id="PIRSF001235">
    <property type="entry name" value="Amidase_carbamoylase"/>
    <property type="match status" value="1"/>
</dbReference>
<accession>A0A1D8ATS3</accession>
<dbReference type="NCBIfam" id="NF006775">
    <property type="entry name" value="PRK09290.2-5"/>
    <property type="match status" value="1"/>
</dbReference>
<keyword evidence="5" id="KW-0378">Hydrolase</keyword>
<comment type="cofactor">
    <cofactor evidence="1">
        <name>Mn(2+)</name>
        <dbReference type="ChEBI" id="CHEBI:29035"/>
    </cofactor>
</comment>
<comment type="similarity">
    <text evidence="2">Belongs to the peptidase M20 family.</text>
</comment>
<dbReference type="Pfam" id="PF01546">
    <property type="entry name" value="Peptidase_M20"/>
    <property type="match status" value="1"/>
</dbReference>
<organism evidence="10 11">
    <name type="scientific">Lacunisphaera limnophila</name>
    <dbReference type="NCBI Taxonomy" id="1838286"/>
    <lineage>
        <taxon>Bacteria</taxon>
        <taxon>Pseudomonadati</taxon>
        <taxon>Verrucomicrobiota</taxon>
        <taxon>Opitutia</taxon>
        <taxon>Opitutales</taxon>
        <taxon>Opitutaceae</taxon>
        <taxon>Lacunisphaera</taxon>
    </lineage>
</organism>
<evidence type="ECO:0000256" key="6">
    <source>
        <dbReference type="ARBA" id="ARBA00023211"/>
    </source>
</evidence>
<evidence type="ECO:0000256" key="3">
    <source>
        <dbReference type="ARBA" id="ARBA00011738"/>
    </source>
</evidence>
<evidence type="ECO:0000256" key="4">
    <source>
        <dbReference type="ARBA" id="ARBA00022723"/>
    </source>
</evidence>